<dbReference type="GO" id="GO:0140999">
    <property type="term" value="F:histone H3K4 trimethyltransferase activity"/>
    <property type="evidence" value="ECO:0007669"/>
    <property type="project" value="UniProtKB-EC"/>
</dbReference>
<dbReference type="PANTHER" id="PTHR45814">
    <property type="entry name" value="HISTONE-LYSINE N-METHYLTRANSFERASE SETD1"/>
    <property type="match status" value="1"/>
</dbReference>
<evidence type="ECO:0000256" key="3">
    <source>
        <dbReference type="ARBA" id="ARBA00022603"/>
    </source>
</evidence>
<evidence type="ECO:0000256" key="4">
    <source>
        <dbReference type="ARBA" id="ARBA00022679"/>
    </source>
</evidence>
<proteinExistence type="predicted"/>
<protein>
    <recommendedName>
        <fullName evidence="2">[histone H3]-lysine(4) N-trimethyltransferase</fullName>
        <ecNumber evidence="2">2.1.1.354</ecNumber>
    </recommendedName>
</protein>
<dbReference type="Pfam" id="PF00856">
    <property type="entry name" value="SET"/>
    <property type="match status" value="1"/>
</dbReference>
<dbReference type="GO" id="GO:0032259">
    <property type="term" value="P:methylation"/>
    <property type="evidence" value="ECO:0007669"/>
    <property type="project" value="UniProtKB-KW"/>
</dbReference>
<evidence type="ECO:0000256" key="6">
    <source>
        <dbReference type="ARBA" id="ARBA00022853"/>
    </source>
</evidence>
<evidence type="ECO:0000256" key="8">
    <source>
        <dbReference type="ARBA" id="ARBA00047571"/>
    </source>
</evidence>
<comment type="caution">
    <text evidence="10">The sequence shown here is derived from an EMBL/GenBank/DDBJ whole genome shotgun (WGS) entry which is preliminary data.</text>
</comment>
<dbReference type="InterPro" id="IPR046341">
    <property type="entry name" value="SET_dom_sf"/>
</dbReference>
<comment type="subcellular location">
    <subcellularLocation>
        <location evidence="1">Nucleus</location>
    </subcellularLocation>
</comment>
<keyword evidence="11" id="KW-1185">Reference proteome</keyword>
<name>A0A392PYL8_9FABA</name>
<dbReference type="EMBL" id="LXQA010102602">
    <property type="protein sequence ID" value="MCI16817.1"/>
    <property type="molecule type" value="Genomic_DNA"/>
</dbReference>
<evidence type="ECO:0000256" key="5">
    <source>
        <dbReference type="ARBA" id="ARBA00022691"/>
    </source>
</evidence>
<keyword evidence="6" id="KW-0156">Chromatin regulator</keyword>
<sequence length="72" mass="8496">MLKFLKYFLLSRNVFTICRICFGKSGIHGWGLFARRDIQEGDIVVEYRGEQVRRSVADLREAKYRSEGKDCY</sequence>
<feature type="non-terminal residue" evidence="10">
    <location>
        <position position="72"/>
    </location>
</feature>
<evidence type="ECO:0000256" key="1">
    <source>
        <dbReference type="ARBA" id="ARBA00004123"/>
    </source>
</evidence>
<feature type="domain" description="SET" evidence="9">
    <location>
        <begin position="29"/>
        <end position="63"/>
    </location>
</feature>
<dbReference type="Proteomes" id="UP000265520">
    <property type="component" value="Unassembled WGS sequence"/>
</dbReference>
<dbReference type="AlphaFoldDB" id="A0A392PYL8"/>
<comment type="catalytic activity">
    <reaction evidence="8">
        <text>L-lysyl(4)-[histone H3] + 3 S-adenosyl-L-methionine = N(6),N(6),N(6)-trimethyl-L-lysyl(4)-[histone H3] + 3 S-adenosyl-L-homocysteine + 3 H(+)</text>
        <dbReference type="Rhea" id="RHEA:60260"/>
        <dbReference type="Rhea" id="RHEA-COMP:15537"/>
        <dbReference type="Rhea" id="RHEA-COMP:15547"/>
        <dbReference type="ChEBI" id="CHEBI:15378"/>
        <dbReference type="ChEBI" id="CHEBI:29969"/>
        <dbReference type="ChEBI" id="CHEBI:57856"/>
        <dbReference type="ChEBI" id="CHEBI:59789"/>
        <dbReference type="ChEBI" id="CHEBI:61961"/>
        <dbReference type="EC" id="2.1.1.354"/>
    </reaction>
</comment>
<dbReference type="SUPFAM" id="SSF82199">
    <property type="entry name" value="SET domain"/>
    <property type="match status" value="1"/>
</dbReference>
<keyword evidence="5" id="KW-0949">S-adenosyl-L-methionine</keyword>
<keyword evidence="7" id="KW-0539">Nucleus</keyword>
<keyword evidence="4 10" id="KW-0808">Transferase</keyword>
<dbReference type="EC" id="2.1.1.354" evidence="2"/>
<dbReference type="Gene3D" id="2.170.270.10">
    <property type="entry name" value="SET domain"/>
    <property type="match status" value="1"/>
</dbReference>
<keyword evidence="3 10" id="KW-0489">Methyltransferase</keyword>
<organism evidence="10 11">
    <name type="scientific">Trifolium medium</name>
    <dbReference type="NCBI Taxonomy" id="97028"/>
    <lineage>
        <taxon>Eukaryota</taxon>
        <taxon>Viridiplantae</taxon>
        <taxon>Streptophyta</taxon>
        <taxon>Embryophyta</taxon>
        <taxon>Tracheophyta</taxon>
        <taxon>Spermatophyta</taxon>
        <taxon>Magnoliopsida</taxon>
        <taxon>eudicotyledons</taxon>
        <taxon>Gunneridae</taxon>
        <taxon>Pentapetalae</taxon>
        <taxon>rosids</taxon>
        <taxon>fabids</taxon>
        <taxon>Fabales</taxon>
        <taxon>Fabaceae</taxon>
        <taxon>Papilionoideae</taxon>
        <taxon>50 kb inversion clade</taxon>
        <taxon>NPAAA clade</taxon>
        <taxon>Hologalegina</taxon>
        <taxon>IRL clade</taxon>
        <taxon>Trifolieae</taxon>
        <taxon>Trifolium</taxon>
    </lineage>
</organism>
<evidence type="ECO:0000313" key="10">
    <source>
        <dbReference type="EMBL" id="MCI16817.1"/>
    </source>
</evidence>
<dbReference type="InterPro" id="IPR001214">
    <property type="entry name" value="SET_dom"/>
</dbReference>
<dbReference type="InterPro" id="IPR044570">
    <property type="entry name" value="Set1-like"/>
</dbReference>
<reference evidence="10 11" key="1">
    <citation type="journal article" date="2018" name="Front. Plant Sci.">
        <title>Red Clover (Trifolium pratense) and Zigzag Clover (T. medium) - A Picture of Genomic Similarities and Differences.</title>
        <authorList>
            <person name="Dluhosova J."/>
            <person name="Istvanek J."/>
            <person name="Nedelnik J."/>
            <person name="Repkova J."/>
        </authorList>
    </citation>
    <scope>NUCLEOTIDE SEQUENCE [LARGE SCALE GENOMIC DNA]</scope>
    <source>
        <strain evidence="11">cv. 10/8</strain>
        <tissue evidence="10">Leaf</tissue>
    </source>
</reference>
<evidence type="ECO:0000256" key="7">
    <source>
        <dbReference type="ARBA" id="ARBA00023242"/>
    </source>
</evidence>
<evidence type="ECO:0000259" key="9">
    <source>
        <dbReference type="Pfam" id="PF00856"/>
    </source>
</evidence>
<accession>A0A392PYL8</accession>
<dbReference type="PANTHER" id="PTHR45814:SF2">
    <property type="entry name" value="HISTONE-LYSINE N-METHYLTRANSFERASE SETD1"/>
    <property type="match status" value="1"/>
</dbReference>
<evidence type="ECO:0000256" key="2">
    <source>
        <dbReference type="ARBA" id="ARBA00012182"/>
    </source>
</evidence>
<evidence type="ECO:0000313" key="11">
    <source>
        <dbReference type="Proteomes" id="UP000265520"/>
    </source>
</evidence>
<dbReference type="GO" id="GO:0048188">
    <property type="term" value="C:Set1C/COMPASS complex"/>
    <property type="evidence" value="ECO:0007669"/>
    <property type="project" value="TreeGrafter"/>
</dbReference>